<dbReference type="InterPro" id="IPR050209">
    <property type="entry name" value="Rab_GTPases_membrane_traffic"/>
</dbReference>
<dbReference type="Pfam" id="PF00071">
    <property type="entry name" value="Ras"/>
    <property type="match status" value="1"/>
</dbReference>
<accession>A0A151Z8N1</accession>
<evidence type="ECO:0000256" key="1">
    <source>
        <dbReference type="ARBA" id="ARBA00006270"/>
    </source>
</evidence>
<dbReference type="PROSITE" id="PS51420">
    <property type="entry name" value="RHO"/>
    <property type="match status" value="1"/>
</dbReference>
<comment type="similarity">
    <text evidence="1">Belongs to the small GTPase superfamily. Rab family.</text>
</comment>
<dbReference type="FunCoup" id="A0A151Z8N1">
    <property type="interactions" value="4"/>
</dbReference>
<dbReference type="AlphaFoldDB" id="A0A151Z8N1"/>
<organism evidence="2 3">
    <name type="scientific">Tieghemostelium lacteum</name>
    <name type="common">Slime mold</name>
    <name type="synonym">Dictyostelium lacteum</name>
    <dbReference type="NCBI Taxonomy" id="361077"/>
    <lineage>
        <taxon>Eukaryota</taxon>
        <taxon>Amoebozoa</taxon>
        <taxon>Evosea</taxon>
        <taxon>Eumycetozoa</taxon>
        <taxon>Dictyostelia</taxon>
        <taxon>Dictyosteliales</taxon>
        <taxon>Raperosteliaceae</taxon>
        <taxon>Tieghemostelium</taxon>
    </lineage>
</organism>
<dbReference type="STRING" id="361077.A0A151Z8N1"/>
<dbReference type="PROSITE" id="PS51421">
    <property type="entry name" value="RAS"/>
    <property type="match status" value="1"/>
</dbReference>
<sequence>MASEYHLKCIVTGPPSVGKSSLLLQFCEKEFSEQIDTTIGVEFQTKTLDIDNKYKVKLEIWDTAGQESFRSITNNYYRGAHIALLIYDISNRQSFQYLGSWLEEISQMSSPDIVTILIGNKNDIVGRRVVTFEEGESFARDNNITFLETSAKDNRGVENVFQIASKQVITLVNQGKLQVVNKKPQTITLQKQPEKKPDKPCCN</sequence>
<dbReference type="PRINTS" id="PR00449">
    <property type="entry name" value="RASTRNSFRMNG"/>
</dbReference>
<evidence type="ECO:0000313" key="3">
    <source>
        <dbReference type="Proteomes" id="UP000076078"/>
    </source>
</evidence>
<evidence type="ECO:0000313" key="2">
    <source>
        <dbReference type="EMBL" id="KYQ90319.1"/>
    </source>
</evidence>
<dbReference type="Gene3D" id="3.40.50.300">
    <property type="entry name" value="P-loop containing nucleotide triphosphate hydrolases"/>
    <property type="match status" value="1"/>
</dbReference>
<reference evidence="2 3" key="1">
    <citation type="submission" date="2015-12" db="EMBL/GenBank/DDBJ databases">
        <title>Dictyostelia acquired genes for synthesis and detection of signals that induce cell-type specialization by lateral gene transfer from prokaryotes.</title>
        <authorList>
            <person name="Gloeckner G."/>
            <person name="Schaap P."/>
        </authorList>
    </citation>
    <scope>NUCLEOTIDE SEQUENCE [LARGE SCALE GENOMIC DNA]</scope>
    <source>
        <strain evidence="2 3">TK</strain>
    </source>
</reference>
<dbReference type="InParanoid" id="A0A151Z8N1"/>
<dbReference type="PANTHER" id="PTHR47979">
    <property type="entry name" value="DRAB11-RELATED"/>
    <property type="match status" value="1"/>
</dbReference>
<dbReference type="SUPFAM" id="SSF52540">
    <property type="entry name" value="P-loop containing nucleoside triphosphate hydrolases"/>
    <property type="match status" value="1"/>
</dbReference>
<dbReference type="OMA" id="MANMAPN"/>
<dbReference type="NCBIfam" id="TIGR00231">
    <property type="entry name" value="small_GTP"/>
    <property type="match status" value="1"/>
</dbReference>
<dbReference type="CDD" id="cd00154">
    <property type="entry name" value="Rab"/>
    <property type="match status" value="1"/>
</dbReference>
<dbReference type="SMART" id="SM00174">
    <property type="entry name" value="RHO"/>
    <property type="match status" value="1"/>
</dbReference>
<dbReference type="Proteomes" id="UP000076078">
    <property type="component" value="Unassembled WGS sequence"/>
</dbReference>
<gene>
    <name evidence="2" type="ORF">DLAC_08923</name>
</gene>
<dbReference type="SMART" id="SM00176">
    <property type="entry name" value="RAN"/>
    <property type="match status" value="1"/>
</dbReference>
<dbReference type="SMART" id="SM00175">
    <property type="entry name" value="RAB"/>
    <property type="match status" value="1"/>
</dbReference>
<proteinExistence type="inferred from homology"/>
<dbReference type="PROSITE" id="PS51419">
    <property type="entry name" value="RAB"/>
    <property type="match status" value="1"/>
</dbReference>
<dbReference type="FunFam" id="3.40.50.300:FF:002078">
    <property type="entry name" value="Ras-related protein RabQ"/>
    <property type="match status" value="1"/>
</dbReference>
<name>A0A151Z8N1_TIELA</name>
<dbReference type="InterPro" id="IPR005225">
    <property type="entry name" value="Small_GTP-bd"/>
</dbReference>
<dbReference type="OrthoDB" id="63533at2759"/>
<dbReference type="EMBL" id="LODT01000037">
    <property type="protein sequence ID" value="KYQ90319.1"/>
    <property type="molecule type" value="Genomic_DNA"/>
</dbReference>
<dbReference type="InterPro" id="IPR027417">
    <property type="entry name" value="P-loop_NTPase"/>
</dbReference>
<dbReference type="InterPro" id="IPR001806">
    <property type="entry name" value="Small_GTPase"/>
</dbReference>
<dbReference type="GO" id="GO:0003924">
    <property type="term" value="F:GTPase activity"/>
    <property type="evidence" value="ECO:0007669"/>
    <property type="project" value="InterPro"/>
</dbReference>
<dbReference type="SMART" id="SM00173">
    <property type="entry name" value="RAS"/>
    <property type="match status" value="1"/>
</dbReference>
<keyword evidence="3" id="KW-1185">Reference proteome</keyword>
<protein>
    <submittedName>
        <fullName evidence="2">Rab GTPase</fullName>
    </submittedName>
</protein>
<comment type="caution">
    <text evidence="2">The sequence shown here is derived from an EMBL/GenBank/DDBJ whole genome shotgun (WGS) entry which is preliminary data.</text>
</comment>
<dbReference type="GO" id="GO:0005525">
    <property type="term" value="F:GTP binding"/>
    <property type="evidence" value="ECO:0007669"/>
    <property type="project" value="InterPro"/>
</dbReference>